<evidence type="ECO:0000256" key="1">
    <source>
        <dbReference type="ARBA" id="ARBA00004816"/>
    </source>
</evidence>
<evidence type="ECO:0000256" key="5">
    <source>
        <dbReference type="ARBA" id="ARBA00023270"/>
    </source>
</evidence>
<evidence type="ECO:0000256" key="6">
    <source>
        <dbReference type="ARBA" id="ARBA00048791"/>
    </source>
</evidence>
<dbReference type="Pfam" id="PF01791">
    <property type="entry name" value="DeoC"/>
    <property type="match status" value="1"/>
</dbReference>
<evidence type="ECO:0000256" key="4">
    <source>
        <dbReference type="ARBA" id="ARBA00023239"/>
    </source>
</evidence>
<dbReference type="AlphaFoldDB" id="S5DQT9"/>
<protein>
    <recommendedName>
        <fullName evidence="3 7">Deoxyribose-phosphate aldolase</fullName>
        <ecNumber evidence="3 7">4.1.2.4</ecNumber>
    </recommendedName>
</protein>
<dbReference type="PANTHER" id="PTHR10889">
    <property type="entry name" value="DEOXYRIBOSE-PHOSPHATE ALDOLASE"/>
    <property type="match status" value="1"/>
</dbReference>
<dbReference type="GO" id="GO:0004139">
    <property type="term" value="F:deoxyribose-phosphate aldolase activity"/>
    <property type="evidence" value="ECO:0007669"/>
    <property type="project" value="UniProtKB-UniRule"/>
</dbReference>
<comment type="pathway">
    <text evidence="1">Carbohydrate degradation; 2-deoxy-D-ribose 1-phosphate degradation; D-glyceraldehyde 3-phosphate and acetaldehyde from 2-deoxy-alpha-D-ribose 1-phosphate: step 2/2.</text>
</comment>
<keyword evidence="4" id="KW-0456">Lyase</keyword>
<dbReference type="SMART" id="SM01133">
    <property type="entry name" value="DeoC"/>
    <property type="match status" value="1"/>
</dbReference>
<organism evidence="8">
    <name type="scientific">Candidatus Actinomarina minuta</name>
    <dbReference type="NCBI Taxonomy" id="1389454"/>
    <lineage>
        <taxon>Bacteria</taxon>
        <taxon>Bacillati</taxon>
        <taxon>Actinomycetota</taxon>
        <taxon>Actinomycetes</taxon>
        <taxon>Candidatus Actinomarinidae</taxon>
        <taxon>Candidatus Actinomarinales</taxon>
        <taxon>Candidatus Actinomarineae</taxon>
        <taxon>Candidatus Actinomarinaceae</taxon>
        <taxon>Candidatus Actinomarina</taxon>
    </lineage>
</organism>
<dbReference type="InterPro" id="IPR011343">
    <property type="entry name" value="DeoC"/>
</dbReference>
<dbReference type="SUPFAM" id="SSF51569">
    <property type="entry name" value="Aldolase"/>
    <property type="match status" value="1"/>
</dbReference>
<evidence type="ECO:0000256" key="3">
    <source>
        <dbReference type="ARBA" id="ARBA00012515"/>
    </source>
</evidence>
<evidence type="ECO:0000256" key="7">
    <source>
        <dbReference type="NCBIfam" id="TIGR00126"/>
    </source>
</evidence>
<accession>S5DQT9</accession>
<keyword evidence="5" id="KW-0704">Schiff base</keyword>
<dbReference type="GO" id="GO:0016052">
    <property type="term" value="P:carbohydrate catabolic process"/>
    <property type="evidence" value="ECO:0007669"/>
    <property type="project" value="TreeGrafter"/>
</dbReference>
<name>S5DQT9_9ACTN</name>
<dbReference type="GO" id="GO:0009264">
    <property type="term" value="P:deoxyribonucleotide catabolic process"/>
    <property type="evidence" value="ECO:0007669"/>
    <property type="project" value="UniProtKB-UniRule"/>
</dbReference>
<dbReference type="InterPro" id="IPR002915">
    <property type="entry name" value="DeoC/FbaB/LacD_aldolase"/>
</dbReference>
<comment type="similarity">
    <text evidence="2">Belongs to the DeoC/FbaB aldolase family. DeoC type 2 subfamily.</text>
</comment>
<evidence type="ECO:0000256" key="2">
    <source>
        <dbReference type="ARBA" id="ARBA00009473"/>
    </source>
</evidence>
<reference evidence="8" key="1">
    <citation type="journal article" date="2013" name="Sci. Rep.">
        <title>Metagenomics uncovers a new group of low GC and ultra-small marine Actinobacteria.</title>
        <authorList>
            <person name="Ghai R."/>
            <person name="Mizuno C.M."/>
            <person name="Picazo A."/>
            <person name="Camacho A."/>
            <person name="Rodriguez-Valera F."/>
        </authorList>
    </citation>
    <scope>NUCLEOTIDE SEQUENCE</scope>
</reference>
<comment type="catalytic activity">
    <reaction evidence="6">
        <text>2-deoxy-D-ribose 5-phosphate = D-glyceraldehyde 3-phosphate + acetaldehyde</text>
        <dbReference type="Rhea" id="RHEA:12821"/>
        <dbReference type="ChEBI" id="CHEBI:15343"/>
        <dbReference type="ChEBI" id="CHEBI:59776"/>
        <dbReference type="ChEBI" id="CHEBI:62877"/>
        <dbReference type="EC" id="4.1.2.4"/>
    </reaction>
</comment>
<dbReference type="PANTHER" id="PTHR10889:SF3">
    <property type="entry name" value="DEOXYRIBOSE-PHOSPHATE ALDOLASE"/>
    <property type="match status" value="1"/>
</dbReference>
<dbReference type="CDD" id="cd00959">
    <property type="entry name" value="DeoC"/>
    <property type="match status" value="1"/>
</dbReference>
<evidence type="ECO:0000313" key="8">
    <source>
        <dbReference type="EMBL" id="AGQ19260.1"/>
    </source>
</evidence>
<dbReference type="EC" id="4.1.2.4" evidence="3 7"/>
<dbReference type="GO" id="GO:0005737">
    <property type="term" value="C:cytoplasm"/>
    <property type="evidence" value="ECO:0007669"/>
    <property type="project" value="InterPro"/>
</dbReference>
<sequence>MSSKTSLKNSVIDWSSTIDMIDNVRIDELGVKERTSSLATRSIKRDSKLEGLMKIVSMCDLTTLEGEDTEGKIAQMSSKAMTPDPSDADVPNAAAVCVYPSLVSTAKNIVRDSNVKVASVSSYFPSGQAPLESKIVDTQFAINEGADEIDIVINRKAFFEGDFRKVFDEIVSLKEICGDIHLKTILEVGELETYENIKKASLIALSAGSDFIKTSTGKISSGASREACLVMARAVREFADSGYGVKGIKVAGGIRDSKDAIRYLVIINEELGAEWLTPEYFRFGASSLLDDVLKQIKKLKTNSYQSSYYFPRG</sequence>
<dbReference type="Gene3D" id="3.20.20.70">
    <property type="entry name" value="Aldolase class I"/>
    <property type="match status" value="1"/>
</dbReference>
<dbReference type="InterPro" id="IPR013785">
    <property type="entry name" value="Aldolase_TIM"/>
</dbReference>
<dbReference type="NCBIfam" id="TIGR00126">
    <property type="entry name" value="deoC"/>
    <property type="match status" value="1"/>
</dbReference>
<proteinExistence type="inferred from homology"/>
<dbReference type="EMBL" id="KC811127">
    <property type="protein sequence ID" value="AGQ19260.1"/>
    <property type="molecule type" value="Genomic_DNA"/>
</dbReference>